<dbReference type="Proteomes" id="UP000295247">
    <property type="component" value="Unassembled WGS sequence"/>
</dbReference>
<comment type="caution">
    <text evidence="3">The sequence shown here is derived from an EMBL/GenBank/DDBJ whole genome shotgun (WGS) entry which is preliminary data.</text>
</comment>
<feature type="compositionally biased region" description="Low complexity" evidence="1">
    <location>
        <begin position="74"/>
        <end position="83"/>
    </location>
</feature>
<keyword evidence="2" id="KW-0472">Membrane</keyword>
<organism evidence="3 4">
    <name type="scientific">Marichromatium gracile</name>
    <name type="common">Chromatium gracile</name>
    <dbReference type="NCBI Taxonomy" id="1048"/>
    <lineage>
        <taxon>Bacteria</taxon>
        <taxon>Pseudomonadati</taxon>
        <taxon>Pseudomonadota</taxon>
        <taxon>Gammaproteobacteria</taxon>
        <taxon>Chromatiales</taxon>
        <taxon>Chromatiaceae</taxon>
        <taxon>Marichromatium</taxon>
    </lineage>
</organism>
<reference evidence="3 4" key="1">
    <citation type="submission" date="2019-03" db="EMBL/GenBank/DDBJ databases">
        <title>Genomic Encyclopedia of Type Strains, Phase IV (KMG-IV): sequencing the most valuable type-strain genomes for metagenomic binning, comparative biology and taxonomic classification.</title>
        <authorList>
            <person name="Goeker M."/>
        </authorList>
    </citation>
    <scope>NUCLEOTIDE SEQUENCE [LARGE SCALE GENOMIC DNA]</scope>
    <source>
        <strain evidence="3 4">DSM 203</strain>
    </source>
</reference>
<gene>
    <name evidence="3" type="ORF">EDC29_107141</name>
</gene>
<keyword evidence="2" id="KW-1133">Transmembrane helix</keyword>
<evidence type="ECO:0000313" key="4">
    <source>
        <dbReference type="Proteomes" id="UP000295247"/>
    </source>
</evidence>
<evidence type="ECO:0000313" key="3">
    <source>
        <dbReference type="EMBL" id="TCW35198.1"/>
    </source>
</evidence>
<evidence type="ECO:0000256" key="1">
    <source>
        <dbReference type="SAM" id="MobiDB-lite"/>
    </source>
</evidence>
<sequence length="232" mass="24271">MTLDISPLLIGHPASWLVLAGLLLLLLALTGRIGRLLELSRARQRAALLIGTALTLSGLLLYPPVHPEHPSDSTPAATAAPQAVECRATSGPGDIPPAIAIEALLVAVNHSTRLVEADQPLAAKPGDLLAVESVTLCVPTTADARTGSAHVEFAPVDTRGRTITSAIAATRGRTLIPGRQTLPGPGRQWRIGTDWRHLSVTLVHYPDGGGTANPGCEQGACEIDDRLTLPFD</sequence>
<feature type="region of interest" description="Disordered" evidence="1">
    <location>
        <begin position="67"/>
        <end position="89"/>
    </location>
</feature>
<dbReference type="RefSeq" id="WP_132229954.1">
    <property type="nucleotide sequence ID" value="NZ_NRRH01000004.1"/>
</dbReference>
<evidence type="ECO:0000256" key="2">
    <source>
        <dbReference type="SAM" id="Phobius"/>
    </source>
</evidence>
<protein>
    <submittedName>
        <fullName evidence="3">Uncharacterized protein</fullName>
    </submittedName>
</protein>
<name>A0A4R4A8K3_MARGR</name>
<keyword evidence="2" id="KW-0812">Transmembrane</keyword>
<feature type="transmembrane region" description="Helical" evidence="2">
    <location>
        <begin position="14"/>
        <end position="34"/>
    </location>
</feature>
<proteinExistence type="predicted"/>
<dbReference type="EMBL" id="SMDC01000007">
    <property type="protein sequence ID" value="TCW35198.1"/>
    <property type="molecule type" value="Genomic_DNA"/>
</dbReference>
<dbReference type="AlphaFoldDB" id="A0A4R4A8K3"/>
<accession>A0A4R4A8K3</accession>
<feature type="transmembrane region" description="Helical" evidence="2">
    <location>
        <begin position="46"/>
        <end position="65"/>
    </location>
</feature>